<protein>
    <submittedName>
        <fullName evidence="2">Uncharacterized protein</fullName>
    </submittedName>
</protein>
<accession>A0AAV6J6Q3</accession>
<dbReference type="AlphaFoldDB" id="A0AAV6J6Q3"/>
<dbReference type="Proteomes" id="UP000823749">
    <property type="component" value="Chromosome 8"/>
</dbReference>
<feature type="compositionally biased region" description="Acidic residues" evidence="1">
    <location>
        <begin position="20"/>
        <end position="29"/>
    </location>
</feature>
<gene>
    <name evidence="2" type="ORF">RHGRI_023697</name>
</gene>
<evidence type="ECO:0000256" key="1">
    <source>
        <dbReference type="SAM" id="MobiDB-lite"/>
    </source>
</evidence>
<proteinExistence type="predicted"/>
<sequence>MKHTEREREQQEHAATNSDDFGDFDEDYEELRLFRRRTPQGERRTKSISDEASRRRRRTPQGTTSLPQFVTNPYSYSLFSPDCRKIGERRDEFRKKVSRCVRKSQEML</sequence>
<reference evidence="2" key="1">
    <citation type="submission" date="2020-08" db="EMBL/GenBank/DDBJ databases">
        <title>Plant Genome Project.</title>
        <authorList>
            <person name="Zhang R.-G."/>
        </authorList>
    </citation>
    <scope>NUCLEOTIDE SEQUENCE</scope>
    <source>
        <strain evidence="2">WSP0</strain>
        <tissue evidence="2">Leaf</tissue>
    </source>
</reference>
<evidence type="ECO:0000313" key="3">
    <source>
        <dbReference type="Proteomes" id="UP000823749"/>
    </source>
</evidence>
<feature type="compositionally biased region" description="Basic and acidic residues" evidence="1">
    <location>
        <begin position="39"/>
        <end position="53"/>
    </location>
</feature>
<feature type="region of interest" description="Disordered" evidence="1">
    <location>
        <begin position="1"/>
        <end position="69"/>
    </location>
</feature>
<feature type="compositionally biased region" description="Polar residues" evidence="1">
    <location>
        <begin position="60"/>
        <end position="69"/>
    </location>
</feature>
<name>A0AAV6J6Q3_9ERIC</name>
<comment type="caution">
    <text evidence="2">The sequence shown here is derived from an EMBL/GenBank/DDBJ whole genome shotgun (WGS) entry which is preliminary data.</text>
</comment>
<dbReference type="EMBL" id="JACTNZ010000008">
    <property type="protein sequence ID" value="KAG5535990.1"/>
    <property type="molecule type" value="Genomic_DNA"/>
</dbReference>
<feature type="compositionally biased region" description="Basic and acidic residues" evidence="1">
    <location>
        <begin position="1"/>
        <end position="12"/>
    </location>
</feature>
<evidence type="ECO:0000313" key="2">
    <source>
        <dbReference type="EMBL" id="KAG5535990.1"/>
    </source>
</evidence>
<organism evidence="2 3">
    <name type="scientific">Rhododendron griersonianum</name>
    <dbReference type="NCBI Taxonomy" id="479676"/>
    <lineage>
        <taxon>Eukaryota</taxon>
        <taxon>Viridiplantae</taxon>
        <taxon>Streptophyta</taxon>
        <taxon>Embryophyta</taxon>
        <taxon>Tracheophyta</taxon>
        <taxon>Spermatophyta</taxon>
        <taxon>Magnoliopsida</taxon>
        <taxon>eudicotyledons</taxon>
        <taxon>Gunneridae</taxon>
        <taxon>Pentapetalae</taxon>
        <taxon>asterids</taxon>
        <taxon>Ericales</taxon>
        <taxon>Ericaceae</taxon>
        <taxon>Ericoideae</taxon>
        <taxon>Rhodoreae</taxon>
        <taxon>Rhododendron</taxon>
    </lineage>
</organism>
<keyword evidence="3" id="KW-1185">Reference proteome</keyword>